<sequence length="143" mass="16085">MQNSPFPRIEKGVPPACARQCPGRLRYIGFLDDKDGPIHKLVNEWKVALPLHAEAGTEPNVFYVPPLAPPRFDEKGEVDESTPRIPPEFLESLFGSGVRQALETLKAEREKVKRGEKSELMDLLIVYKWGDLFGPFDKDPATV</sequence>
<keyword evidence="9" id="KW-0408">Iron</keyword>
<dbReference type="GO" id="GO:0051539">
    <property type="term" value="F:4 iron, 4 sulfur cluster binding"/>
    <property type="evidence" value="ECO:0007669"/>
    <property type="project" value="UniProtKB-KW"/>
</dbReference>
<proteinExistence type="predicted"/>
<keyword evidence="8" id="KW-0249">Electron transport</keyword>
<protein>
    <recommendedName>
        <fullName evidence="12">4Fe-4S ferredoxin-type domain-containing protein</fullName>
    </recommendedName>
</protein>
<keyword evidence="4" id="KW-0813">Transport</keyword>
<comment type="caution">
    <text evidence="11">The sequence shown here is derived from an EMBL/GenBank/DDBJ whole genome shotgun (WGS) entry which is preliminary data.</text>
</comment>
<name>X0U7E8_9ZZZZ</name>
<reference evidence="11" key="1">
    <citation type="journal article" date="2014" name="Front. Microbiol.">
        <title>High frequency of phylogenetically diverse reductive dehalogenase-homologous genes in deep subseafloor sedimentary metagenomes.</title>
        <authorList>
            <person name="Kawai M."/>
            <person name="Futagami T."/>
            <person name="Toyoda A."/>
            <person name="Takaki Y."/>
            <person name="Nishi S."/>
            <person name="Hori S."/>
            <person name="Arai W."/>
            <person name="Tsubouchi T."/>
            <person name="Morono Y."/>
            <person name="Uchiyama I."/>
            <person name="Ito T."/>
            <person name="Fujiyama A."/>
            <person name="Inagaki F."/>
            <person name="Takami H."/>
        </authorList>
    </citation>
    <scope>NUCLEOTIDE SEQUENCE</scope>
    <source>
        <strain evidence="11">Expedition CK06-06</strain>
    </source>
</reference>
<evidence type="ECO:0000256" key="4">
    <source>
        <dbReference type="ARBA" id="ARBA00022448"/>
    </source>
</evidence>
<dbReference type="GO" id="GO:0009055">
    <property type="term" value="F:electron transfer activity"/>
    <property type="evidence" value="ECO:0007669"/>
    <property type="project" value="TreeGrafter"/>
</dbReference>
<evidence type="ECO:0000256" key="3">
    <source>
        <dbReference type="ARBA" id="ARBA00004196"/>
    </source>
</evidence>
<dbReference type="GO" id="GO:0030313">
    <property type="term" value="C:cell envelope"/>
    <property type="evidence" value="ECO:0007669"/>
    <property type="project" value="UniProtKB-SubCell"/>
</dbReference>
<evidence type="ECO:0008006" key="12">
    <source>
        <dbReference type="Google" id="ProtNLM"/>
    </source>
</evidence>
<evidence type="ECO:0000256" key="5">
    <source>
        <dbReference type="ARBA" id="ARBA00022485"/>
    </source>
</evidence>
<keyword evidence="10" id="KW-0411">Iron-sulfur</keyword>
<evidence type="ECO:0000256" key="10">
    <source>
        <dbReference type="ARBA" id="ARBA00023014"/>
    </source>
</evidence>
<keyword evidence="6" id="KW-0479">Metal-binding</keyword>
<comment type="cofactor">
    <cofactor evidence="1">
        <name>[3Fe-4S] cluster</name>
        <dbReference type="ChEBI" id="CHEBI:21137"/>
    </cofactor>
</comment>
<comment type="subcellular location">
    <subcellularLocation>
        <location evidence="3">Cell envelope</location>
    </subcellularLocation>
</comment>
<evidence type="ECO:0000256" key="8">
    <source>
        <dbReference type="ARBA" id="ARBA00022982"/>
    </source>
</evidence>
<dbReference type="PANTHER" id="PTHR43518:SF1">
    <property type="entry name" value="RESPIRATORY NITRATE REDUCTASE 1 BETA CHAIN"/>
    <property type="match status" value="1"/>
</dbReference>
<evidence type="ECO:0000256" key="1">
    <source>
        <dbReference type="ARBA" id="ARBA00001927"/>
    </source>
</evidence>
<dbReference type="SUPFAM" id="SSF54862">
    <property type="entry name" value="4Fe-4S ferredoxins"/>
    <property type="match status" value="1"/>
</dbReference>
<dbReference type="Gene3D" id="3.30.70.20">
    <property type="match status" value="2"/>
</dbReference>
<dbReference type="AlphaFoldDB" id="X0U7E8"/>
<dbReference type="GO" id="GO:0009061">
    <property type="term" value="P:anaerobic respiration"/>
    <property type="evidence" value="ECO:0007669"/>
    <property type="project" value="TreeGrafter"/>
</dbReference>
<keyword evidence="7" id="KW-0677">Repeat</keyword>
<evidence type="ECO:0000313" key="11">
    <source>
        <dbReference type="EMBL" id="GAF95261.1"/>
    </source>
</evidence>
<evidence type="ECO:0000256" key="9">
    <source>
        <dbReference type="ARBA" id="ARBA00023004"/>
    </source>
</evidence>
<keyword evidence="5" id="KW-0004">4Fe-4S</keyword>
<evidence type="ECO:0000256" key="6">
    <source>
        <dbReference type="ARBA" id="ARBA00022723"/>
    </source>
</evidence>
<comment type="cofactor">
    <cofactor evidence="2">
        <name>[4Fe-4S] cluster</name>
        <dbReference type="ChEBI" id="CHEBI:49883"/>
    </cofactor>
</comment>
<dbReference type="EMBL" id="BARS01015867">
    <property type="protein sequence ID" value="GAF95261.1"/>
    <property type="molecule type" value="Genomic_DNA"/>
</dbReference>
<gene>
    <name evidence="11" type="ORF">S01H1_26192</name>
</gene>
<dbReference type="PANTHER" id="PTHR43518">
    <property type="entry name" value="NITRATE REDUCTASE BETA SUBUNIT"/>
    <property type="match status" value="1"/>
</dbReference>
<evidence type="ECO:0000256" key="7">
    <source>
        <dbReference type="ARBA" id="ARBA00022737"/>
    </source>
</evidence>
<organism evidence="11">
    <name type="scientific">marine sediment metagenome</name>
    <dbReference type="NCBI Taxonomy" id="412755"/>
    <lineage>
        <taxon>unclassified sequences</taxon>
        <taxon>metagenomes</taxon>
        <taxon>ecological metagenomes</taxon>
    </lineage>
</organism>
<dbReference type="GO" id="GO:0046872">
    <property type="term" value="F:metal ion binding"/>
    <property type="evidence" value="ECO:0007669"/>
    <property type="project" value="UniProtKB-KW"/>
</dbReference>
<accession>X0U7E8</accession>
<evidence type="ECO:0000256" key="2">
    <source>
        <dbReference type="ARBA" id="ARBA00001966"/>
    </source>
</evidence>
<dbReference type="GO" id="GO:0016020">
    <property type="term" value="C:membrane"/>
    <property type="evidence" value="ECO:0007669"/>
    <property type="project" value="TreeGrafter"/>
</dbReference>